<evidence type="ECO:0000256" key="3">
    <source>
        <dbReference type="PIRSR" id="PIRSR000390-2"/>
    </source>
</evidence>
<dbReference type="InterPro" id="IPR015424">
    <property type="entry name" value="PyrdxlP-dep_Trfase"/>
</dbReference>
<dbReference type="InterPro" id="IPR015421">
    <property type="entry name" value="PyrdxlP-dep_Trfase_major"/>
</dbReference>
<keyword evidence="3 4" id="KW-0663">Pyridoxal phosphate</keyword>
<dbReference type="PIRSF" id="PIRSF000390">
    <property type="entry name" value="PLP_StrS"/>
    <property type="match status" value="1"/>
</dbReference>
<accession>A0A4P2VNG1</accession>
<dbReference type="Gene3D" id="3.40.640.10">
    <property type="entry name" value="Type I PLP-dependent aspartate aminotransferase-like (Major domain)"/>
    <property type="match status" value="1"/>
</dbReference>
<sequence>MKIPLSKAHIPQQVYENLNQVLTSGKLSGDGTFCHTVEKKFSQILSIKHTLLTSSCTHALEMAMLLLEAKEGDEVILPSFTFTSTANAILVAGLKPVFCEIDPLTMNMDMRDVEAKVTNKTKAIIPVHYAGVACEMEKLNDICANKNIMVVEDAAHAIGAKWRGKHLGTLGDMAALSFHETKNVICGEGGALLTNNDYLAEKALIIREKGTNRSQFLRGQVDKYTWIDKGSSYILAEPLAAILDAELNIMHELNKKRESIYDFFMQELRPLAEKEIFKLPFIPADCESNYHLFHIIMRNESDKHTLIAHLRNKNIGATFHYIPLHSAPAGLKLGFKVGDLPLTEEYSQRLLRLPLYPDLSQSEMQFIIEEIYNWSKLQ</sequence>
<dbReference type="NCBIfam" id="NF008687">
    <property type="entry name" value="PRK11706.1"/>
    <property type="match status" value="1"/>
</dbReference>
<dbReference type="RefSeq" id="WP_130610009.1">
    <property type="nucleotide sequence ID" value="NZ_AP019368.1"/>
</dbReference>
<dbReference type="Proteomes" id="UP000291236">
    <property type="component" value="Chromosome"/>
</dbReference>
<evidence type="ECO:0000256" key="1">
    <source>
        <dbReference type="ARBA" id="ARBA00037999"/>
    </source>
</evidence>
<keyword evidence="6" id="KW-1185">Reference proteome</keyword>
<dbReference type="GO" id="GO:0019180">
    <property type="term" value="F:dTDP-4-amino-4,6-dideoxygalactose transaminase activity"/>
    <property type="evidence" value="ECO:0007669"/>
    <property type="project" value="TreeGrafter"/>
</dbReference>
<feature type="modified residue" description="N6-(pyridoxal phosphate)lysine" evidence="3">
    <location>
        <position position="182"/>
    </location>
</feature>
<dbReference type="GO" id="GO:0000271">
    <property type="term" value="P:polysaccharide biosynthetic process"/>
    <property type="evidence" value="ECO:0007669"/>
    <property type="project" value="TreeGrafter"/>
</dbReference>
<dbReference type="Pfam" id="PF01041">
    <property type="entry name" value="DegT_DnrJ_EryC1"/>
    <property type="match status" value="1"/>
</dbReference>
<evidence type="ECO:0000313" key="6">
    <source>
        <dbReference type="Proteomes" id="UP000291236"/>
    </source>
</evidence>
<dbReference type="SUPFAM" id="SSF53383">
    <property type="entry name" value="PLP-dependent transferases"/>
    <property type="match status" value="1"/>
</dbReference>
<evidence type="ECO:0000313" key="5">
    <source>
        <dbReference type="EMBL" id="BBH53674.1"/>
    </source>
</evidence>
<dbReference type="AlphaFoldDB" id="A0A4P2VNG1"/>
<organism evidence="5 6">
    <name type="scientific">Fluviispira sanaruensis</name>
    <dbReference type="NCBI Taxonomy" id="2493639"/>
    <lineage>
        <taxon>Bacteria</taxon>
        <taxon>Pseudomonadati</taxon>
        <taxon>Bdellovibrionota</taxon>
        <taxon>Oligoflexia</taxon>
        <taxon>Silvanigrellales</taxon>
        <taxon>Silvanigrellaceae</taxon>
        <taxon>Fluviispira</taxon>
    </lineage>
</organism>
<dbReference type="CDD" id="cd00616">
    <property type="entry name" value="AHBA_syn"/>
    <property type="match status" value="1"/>
</dbReference>
<dbReference type="EMBL" id="AP019368">
    <property type="protein sequence ID" value="BBH53674.1"/>
    <property type="molecule type" value="Genomic_DNA"/>
</dbReference>
<reference evidence="5 6" key="1">
    <citation type="submission" date="2018-12" db="EMBL/GenBank/DDBJ databases">
        <title>Rubrispira sanarue gen. nov., sp., nov., a member of the order Silvanigrellales, isolated from a brackish lake in Hamamatsu Japan.</title>
        <authorList>
            <person name="Maejima Y."/>
            <person name="Iino T."/>
            <person name="Muraguchi Y."/>
            <person name="Fukuda K."/>
            <person name="Nojiri H."/>
            <person name="Ohkuma M."/>
            <person name="Moriuchi R."/>
            <person name="Dohra H."/>
            <person name="Kimbara K."/>
            <person name="Shintani M."/>
        </authorList>
    </citation>
    <scope>NUCLEOTIDE SEQUENCE [LARGE SCALE GENOMIC DNA]</scope>
    <source>
        <strain evidence="5 6">RF1110005</strain>
    </source>
</reference>
<dbReference type="InterPro" id="IPR015422">
    <property type="entry name" value="PyrdxlP-dep_Trfase_small"/>
</dbReference>
<feature type="active site" description="Proton acceptor" evidence="2">
    <location>
        <position position="182"/>
    </location>
</feature>
<evidence type="ECO:0000256" key="4">
    <source>
        <dbReference type="RuleBase" id="RU004508"/>
    </source>
</evidence>
<dbReference type="OrthoDB" id="5288700at2"/>
<dbReference type="Gene3D" id="3.90.1150.10">
    <property type="entry name" value="Aspartate Aminotransferase, domain 1"/>
    <property type="match status" value="1"/>
</dbReference>
<gene>
    <name evidence="5" type="ORF">JCM31447_21210</name>
</gene>
<name>A0A4P2VNG1_FLUSA</name>
<protein>
    <submittedName>
        <fullName evidence="5">dTDP-4-amino-4,6-dideoxygalactose transaminase</fullName>
    </submittedName>
</protein>
<dbReference type="InterPro" id="IPR000653">
    <property type="entry name" value="DegT/StrS_aminotransferase"/>
</dbReference>
<proteinExistence type="inferred from homology"/>
<dbReference type="GO" id="GO:0030170">
    <property type="term" value="F:pyridoxal phosphate binding"/>
    <property type="evidence" value="ECO:0007669"/>
    <property type="project" value="TreeGrafter"/>
</dbReference>
<dbReference type="PANTHER" id="PTHR30244">
    <property type="entry name" value="TRANSAMINASE"/>
    <property type="match status" value="1"/>
</dbReference>
<evidence type="ECO:0000256" key="2">
    <source>
        <dbReference type="PIRSR" id="PIRSR000390-1"/>
    </source>
</evidence>
<dbReference type="PANTHER" id="PTHR30244:SF34">
    <property type="entry name" value="DTDP-4-AMINO-4,6-DIDEOXYGALACTOSE TRANSAMINASE"/>
    <property type="match status" value="1"/>
</dbReference>
<dbReference type="KEGG" id="sbf:JCM31447_21210"/>
<comment type="similarity">
    <text evidence="1 4">Belongs to the DegT/DnrJ/EryC1 family.</text>
</comment>